<accession>A0A232EYK8</accession>
<dbReference type="AlphaFoldDB" id="A0A232EYK8"/>
<gene>
    <name evidence="1" type="ORF">TSAR_003223</name>
</gene>
<evidence type="ECO:0000313" key="2">
    <source>
        <dbReference type="Proteomes" id="UP000215335"/>
    </source>
</evidence>
<proteinExistence type="predicted"/>
<name>A0A232EYK8_9HYME</name>
<dbReference type="EMBL" id="NNAY01001589">
    <property type="protein sequence ID" value="OXU23504.1"/>
    <property type="molecule type" value="Genomic_DNA"/>
</dbReference>
<reference evidence="1 2" key="1">
    <citation type="journal article" date="2017" name="Curr. Biol.">
        <title>The Evolution of Venom by Co-option of Single-Copy Genes.</title>
        <authorList>
            <person name="Martinson E.O."/>
            <person name="Mrinalini"/>
            <person name="Kelkar Y.D."/>
            <person name="Chang C.H."/>
            <person name="Werren J.H."/>
        </authorList>
    </citation>
    <scope>NUCLEOTIDE SEQUENCE [LARGE SCALE GENOMIC DNA]</scope>
    <source>
        <strain evidence="1 2">Alberta</strain>
        <tissue evidence="1">Whole body</tissue>
    </source>
</reference>
<dbReference type="Proteomes" id="UP000215335">
    <property type="component" value="Unassembled WGS sequence"/>
</dbReference>
<protein>
    <submittedName>
        <fullName evidence="1">Uncharacterized protein</fullName>
    </submittedName>
</protein>
<comment type="caution">
    <text evidence="1">The sequence shown here is derived from an EMBL/GenBank/DDBJ whole genome shotgun (WGS) entry which is preliminary data.</text>
</comment>
<organism evidence="1 2">
    <name type="scientific">Trichomalopsis sarcophagae</name>
    <dbReference type="NCBI Taxonomy" id="543379"/>
    <lineage>
        <taxon>Eukaryota</taxon>
        <taxon>Metazoa</taxon>
        <taxon>Ecdysozoa</taxon>
        <taxon>Arthropoda</taxon>
        <taxon>Hexapoda</taxon>
        <taxon>Insecta</taxon>
        <taxon>Pterygota</taxon>
        <taxon>Neoptera</taxon>
        <taxon>Endopterygota</taxon>
        <taxon>Hymenoptera</taxon>
        <taxon>Apocrita</taxon>
        <taxon>Proctotrupomorpha</taxon>
        <taxon>Chalcidoidea</taxon>
        <taxon>Pteromalidae</taxon>
        <taxon>Pteromalinae</taxon>
        <taxon>Trichomalopsis</taxon>
    </lineage>
</organism>
<keyword evidence="2" id="KW-1185">Reference proteome</keyword>
<feature type="non-terminal residue" evidence="1">
    <location>
        <position position="1"/>
    </location>
</feature>
<evidence type="ECO:0000313" key="1">
    <source>
        <dbReference type="EMBL" id="OXU23504.1"/>
    </source>
</evidence>
<sequence length="69" mass="7917">DNYSWNTALKEELIVPHDIEFVDTNSANYSERDTEAIIELTDDPTAPLTSKKPRIIAAKFCKFFIQIDL</sequence>